<gene>
    <name evidence="2" type="ORF">RTSSTS7063_02034</name>
</gene>
<name>A0A564U5R3_9FIRM</name>
<sequence>MIYSALNIAKYVVTFCFKRGNPISNLQLQKILYYIQGYSLALRDEEAFDEEIVAWQYGPVIKAVYDFFSIYAAMPIENSFRIEIEDQEFEKMIRVIALDKMNIPVWKLVEQTHNEAPWKYTTELFGMGSVIPKEYIRRYFKEKCI</sequence>
<proteinExistence type="predicted"/>
<dbReference type="RefSeq" id="WP_009462053.1">
    <property type="nucleotide sequence ID" value="NZ_CABHNA010000067.1"/>
</dbReference>
<accession>A0A564U5R3</accession>
<evidence type="ECO:0000259" key="1">
    <source>
        <dbReference type="Pfam" id="PF13274"/>
    </source>
</evidence>
<evidence type="ECO:0000313" key="2">
    <source>
        <dbReference type="EMBL" id="VUX14800.1"/>
    </source>
</evidence>
<keyword evidence="3" id="KW-1185">Reference proteome</keyword>
<dbReference type="Proteomes" id="UP000363661">
    <property type="component" value="Unassembled WGS sequence"/>
</dbReference>
<dbReference type="InterPro" id="IPR025272">
    <property type="entry name" value="SocA_Panacea"/>
</dbReference>
<dbReference type="AlphaFoldDB" id="A0A564U5R3"/>
<organism evidence="2 3">
    <name type="scientific">[Ruminococcus] torques</name>
    <dbReference type="NCBI Taxonomy" id="33039"/>
    <lineage>
        <taxon>Bacteria</taxon>
        <taxon>Bacillati</taxon>
        <taxon>Bacillota</taxon>
        <taxon>Clostridia</taxon>
        <taxon>Lachnospirales</taxon>
        <taxon>Lachnospiraceae</taxon>
        <taxon>Mediterraneibacter</taxon>
    </lineage>
</organism>
<dbReference type="EMBL" id="CABHNA010000067">
    <property type="protein sequence ID" value="VUX14800.1"/>
    <property type="molecule type" value="Genomic_DNA"/>
</dbReference>
<dbReference type="Pfam" id="PF13274">
    <property type="entry name" value="SocA_Panacea"/>
    <property type="match status" value="1"/>
</dbReference>
<protein>
    <recommendedName>
        <fullName evidence="1">Antitoxin SocA-like Panacea domain-containing protein</fullName>
    </recommendedName>
</protein>
<evidence type="ECO:0000313" key="3">
    <source>
        <dbReference type="Proteomes" id="UP000363661"/>
    </source>
</evidence>
<feature type="domain" description="Antitoxin SocA-like Panacea" evidence="1">
    <location>
        <begin position="28"/>
        <end position="119"/>
    </location>
</feature>
<reference evidence="2 3" key="1">
    <citation type="submission" date="2019-07" db="EMBL/GenBank/DDBJ databases">
        <authorList>
            <person name="Hibberd C M."/>
            <person name="Gehrig L. J."/>
            <person name="Chang H.-W."/>
            <person name="Venkatesh S."/>
        </authorList>
    </citation>
    <scope>NUCLEOTIDE SEQUENCE [LARGE SCALE GENOMIC DNA]</scope>
    <source>
        <strain evidence="2">Ruminococcus_torques_SSTS_Bg7063</strain>
    </source>
</reference>